<reference evidence="3" key="1">
    <citation type="journal article" date="2018" name="Gigascience">
        <title>Genome assembly of the Pink Ipe (Handroanthus impetiginosus, Bignoniaceae), a highly valued, ecologically keystone Neotropical timber forest tree.</title>
        <authorList>
            <person name="Silva-Junior O.B."/>
            <person name="Grattapaglia D."/>
            <person name="Novaes E."/>
            <person name="Collevatti R.G."/>
        </authorList>
    </citation>
    <scope>NUCLEOTIDE SEQUENCE [LARGE SCALE GENOMIC DNA]</scope>
    <source>
        <strain evidence="3">cv. UFG-1</strain>
    </source>
</reference>
<proteinExistence type="predicted"/>
<dbReference type="AlphaFoldDB" id="A0A2G9GSG3"/>
<evidence type="ECO:0000313" key="2">
    <source>
        <dbReference type="EMBL" id="PIN08233.1"/>
    </source>
</evidence>
<evidence type="ECO:0000256" key="1">
    <source>
        <dbReference type="SAM" id="Phobius"/>
    </source>
</evidence>
<dbReference type="Proteomes" id="UP000231279">
    <property type="component" value="Unassembled WGS sequence"/>
</dbReference>
<keyword evidence="1" id="KW-0812">Transmembrane</keyword>
<evidence type="ECO:0008006" key="4">
    <source>
        <dbReference type="Google" id="ProtNLM"/>
    </source>
</evidence>
<name>A0A2G9GSG3_9LAMI</name>
<dbReference type="EMBL" id="NKXS01003868">
    <property type="protein sequence ID" value="PIN08233.1"/>
    <property type="molecule type" value="Genomic_DNA"/>
</dbReference>
<gene>
    <name evidence="2" type="ORF">CDL12_19190</name>
</gene>
<comment type="caution">
    <text evidence="2">The sequence shown here is derived from an EMBL/GenBank/DDBJ whole genome shotgun (WGS) entry which is preliminary data.</text>
</comment>
<accession>A0A2G9GSG3</accession>
<sequence length="123" mass="13745">MLNSPLAFFSSSSFSMTERKHIQSLMIITLFLLPVFSLTTSAYQSIFNESPSPSLQQEKQTLNITHPCCMMSSQKLGFQIKRRGRIIPVPGGTRARTRSSAFGLNVYLVHVCSVLIFSICLLL</sequence>
<organism evidence="2 3">
    <name type="scientific">Handroanthus impetiginosus</name>
    <dbReference type="NCBI Taxonomy" id="429701"/>
    <lineage>
        <taxon>Eukaryota</taxon>
        <taxon>Viridiplantae</taxon>
        <taxon>Streptophyta</taxon>
        <taxon>Embryophyta</taxon>
        <taxon>Tracheophyta</taxon>
        <taxon>Spermatophyta</taxon>
        <taxon>Magnoliopsida</taxon>
        <taxon>eudicotyledons</taxon>
        <taxon>Gunneridae</taxon>
        <taxon>Pentapetalae</taxon>
        <taxon>asterids</taxon>
        <taxon>lamiids</taxon>
        <taxon>Lamiales</taxon>
        <taxon>Bignoniaceae</taxon>
        <taxon>Crescentiina</taxon>
        <taxon>Tabebuia alliance</taxon>
        <taxon>Handroanthus</taxon>
    </lineage>
</organism>
<evidence type="ECO:0000313" key="3">
    <source>
        <dbReference type="Proteomes" id="UP000231279"/>
    </source>
</evidence>
<keyword evidence="3" id="KW-1185">Reference proteome</keyword>
<keyword evidence="1" id="KW-1133">Transmembrane helix</keyword>
<protein>
    <recommendedName>
        <fullName evidence="4">Transmembrane protein</fullName>
    </recommendedName>
</protein>
<keyword evidence="1" id="KW-0472">Membrane</keyword>
<feature type="transmembrane region" description="Helical" evidence="1">
    <location>
        <begin position="104"/>
        <end position="122"/>
    </location>
</feature>